<evidence type="ECO:0000256" key="3">
    <source>
        <dbReference type="ARBA" id="ARBA00004191"/>
    </source>
</evidence>
<evidence type="ECO:0000256" key="18">
    <source>
        <dbReference type="ARBA" id="ARBA00048070"/>
    </source>
</evidence>
<evidence type="ECO:0000256" key="15">
    <source>
        <dbReference type="ARBA" id="ARBA00022842"/>
    </source>
</evidence>
<dbReference type="InterPro" id="IPR012004">
    <property type="entry name" value="PyroP-dep_PFK_TP0108"/>
</dbReference>
<gene>
    <name evidence="19" type="primary">PFK</name>
    <name evidence="22" type="ORF">G2W53_011229</name>
</gene>
<keyword evidence="7" id="KW-0964">Secreted</keyword>
<dbReference type="Pfam" id="PF00365">
    <property type="entry name" value="PFK"/>
    <property type="match status" value="1"/>
</dbReference>
<keyword evidence="7" id="KW-0134">Cell wall</keyword>
<keyword evidence="15 19" id="KW-0460">Magnesium</keyword>
<evidence type="ECO:0000256" key="17">
    <source>
        <dbReference type="ARBA" id="ARBA00023152"/>
    </source>
</evidence>
<dbReference type="FunFam" id="2.160.20.10:FF:000001">
    <property type="entry name" value="Pectinesterase"/>
    <property type="match status" value="1"/>
</dbReference>
<dbReference type="OrthoDB" id="537915at2759"/>
<feature type="domain" description="Pectinesterase inhibitor" evidence="21">
    <location>
        <begin position="547"/>
        <end position="703"/>
    </location>
</feature>
<evidence type="ECO:0000256" key="1">
    <source>
        <dbReference type="ARBA" id="ARBA00001946"/>
    </source>
</evidence>
<dbReference type="SUPFAM" id="SSF51126">
    <property type="entry name" value="Pectin lyase-like"/>
    <property type="match status" value="1"/>
</dbReference>
<evidence type="ECO:0000256" key="20">
    <source>
        <dbReference type="PROSITE-ProRule" id="PRU10040"/>
    </source>
</evidence>
<evidence type="ECO:0000256" key="9">
    <source>
        <dbReference type="ARBA" id="ARBA00022679"/>
    </source>
</evidence>
<evidence type="ECO:0000256" key="14">
    <source>
        <dbReference type="ARBA" id="ARBA00022840"/>
    </source>
</evidence>
<dbReference type="GO" id="GO:0005524">
    <property type="term" value="F:ATP binding"/>
    <property type="evidence" value="ECO:0007669"/>
    <property type="project" value="UniProtKB-KW"/>
</dbReference>
<dbReference type="NCBIfam" id="NF005301">
    <property type="entry name" value="PRK06830.1"/>
    <property type="match status" value="1"/>
</dbReference>
<feature type="binding site" evidence="19">
    <location>
        <begin position="272"/>
        <end position="274"/>
    </location>
    <ligand>
        <name>substrate</name>
    </ligand>
</feature>
<dbReference type="Gene3D" id="1.20.140.40">
    <property type="entry name" value="Invertase/pectin methylesterase inhibitor family protein"/>
    <property type="match status" value="1"/>
</dbReference>
<dbReference type="Gene3D" id="2.160.20.10">
    <property type="entry name" value="Single-stranded right-handed beta-helix, Pectin lyase-like"/>
    <property type="match status" value="1"/>
</dbReference>
<evidence type="ECO:0000256" key="10">
    <source>
        <dbReference type="ARBA" id="ARBA00022723"/>
    </source>
</evidence>
<feature type="binding site" evidence="19">
    <location>
        <position position="244"/>
    </location>
    <ligand>
        <name>Mg(2+)</name>
        <dbReference type="ChEBI" id="CHEBI:18420"/>
        <note>catalytic</note>
    </ligand>
</feature>
<dbReference type="HAMAP" id="MF_01981">
    <property type="entry name" value="Phosphofructokinase_II_X"/>
    <property type="match status" value="1"/>
</dbReference>
<comment type="similarity">
    <text evidence="5">In the N-terminal section; belongs to the PMEI family.</text>
</comment>
<dbReference type="SUPFAM" id="SSF53784">
    <property type="entry name" value="Phosphofructokinase"/>
    <property type="match status" value="1"/>
</dbReference>
<keyword evidence="16" id="KW-0063">Aspartyl esterase</keyword>
<dbReference type="Pfam" id="PF01095">
    <property type="entry name" value="Pectinesterase"/>
    <property type="match status" value="1"/>
</dbReference>
<dbReference type="InterPro" id="IPR033131">
    <property type="entry name" value="Pectinesterase_Asp_AS"/>
</dbReference>
<dbReference type="GO" id="GO:0046872">
    <property type="term" value="F:metal ion binding"/>
    <property type="evidence" value="ECO:0007669"/>
    <property type="project" value="UniProtKB-KW"/>
</dbReference>
<dbReference type="InterPro" id="IPR006501">
    <property type="entry name" value="Pectinesterase_inhib_dom"/>
</dbReference>
<evidence type="ECO:0000256" key="12">
    <source>
        <dbReference type="ARBA" id="ARBA00022777"/>
    </source>
</evidence>
<feature type="binding site" evidence="19">
    <location>
        <position position="155"/>
    </location>
    <ligand>
        <name>ATP</name>
        <dbReference type="ChEBI" id="CHEBI:30616"/>
    </ligand>
</feature>
<comment type="function">
    <text evidence="2 19">Catalyzes the phosphorylation of D-fructose 6-phosphate to fructose 1,6-bisphosphate by ATP, the first committing step of glycolysis.</text>
</comment>
<keyword evidence="17 19" id="KW-0324">Glycolysis</keyword>
<dbReference type="InterPro" id="IPR050929">
    <property type="entry name" value="PFKA"/>
</dbReference>
<proteinExistence type="inferred from homology"/>
<evidence type="ECO:0000259" key="21">
    <source>
        <dbReference type="SMART" id="SM00856"/>
    </source>
</evidence>
<keyword evidence="12 19" id="KW-0418">Kinase</keyword>
<feature type="active site" evidence="20">
    <location>
        <position position="901"/>
    </location>
</feature>
<dbReference type="InterPro" id="IPR012334">
    <property type="entry name" value="Pectin_lyas_fold"/>
</dbReference>
<comment type="pathway">
    <text evidence="19">Carbohydrate degradation; glycolysis; D-glyceraldehyde 3-phosphate and glycerone phosphate from D-glucose: step 3/4.</text>
</comment>
<dbReference type="Gene3D" id="3.40.50.450">
    <property type="match status" value="1"/>
</dbReference>
<comment type="similarity">
    <text evidence="19">Belongs to the phosphofructokinase type A (PFKA) family. PPi-dependent PFK group II subfamily. Atypical ATP-dependent clade 'X' sub-subfamily.</text>
</comment>
<dbReference type="SMART" id="SM00856">
    <property type="entry name" value="PMEI"/>
    <property type="match status" value="1"/>
</dbReference>
<dbReference type="GO" id="GO:0005737">
    <property type="term" value="C:cytoplasm"/>
    <property type="evidence" value="ECO:0007669"/>
    <property type="project" value="UniProtKB-SubCell"/>
</dbReference>
<evidence type="ECO:0000313" key="22">
    <source>
        <dbReference type="EMBL" id="KAF7836370.1"/>
    </source>
</evidence>
<dbReference type="GO" id="GO:0030599">
    <property type="term" value="F:pectinesterase activity"/>
    <property type="evidence" value="ECO:0007669"/>
    <property type="project" value="InterPro"/>
</dbReference>
<feature type="binding site" evidence="19">
    <location>
        <begin position="243"/>
        <end position="246"/>
    </location>
    <ligand>
        <name>ATP</name>
        <dbReference type="ChEBI" id="CHEBI:30616"/>
    </ligand>
</feature>
<feature type="active site" description="Proton acceptor" evidence="19">
    <location>
        <position position="274"/>
    </location>
</feature>
<reference evidence="22" key="1">
    <citation type="submission" date="2020-09" db="EMBL/GenBank/DDBJ databases">
        <title>Genome-Enabled Discovery of Anthraquinone Biosynthesis in Senna tora.</title>
        <authorList>
            <person name="Kang S.-H."/>
            <person name="Pandey R.P."/>
            <person name="Lee C.-M."/>
            <person name="Sim J.-S."/>
            <person name="Jeong J.-T."/>
            <person name="Choi B.-S."/>
            <person name="Jung M."/>
            <person name="Ginzburg D."/>
            <person name="Zhao K."/>
            <person name="Won S.Y."/>
            <person name="Oh T.-J."/>
            <person name="Yu Y."/>
            <person name="Kim N.-H."/>
            <person name="Lee O.R."/>
            <person name="Lee T.-H."/>
            <person name="Bashyal P."/>
            <person name="Kim T.-S."/>
            <person name="Lee W.-H."/>
            <person name="Kawkins C."/>
            <person name="Kim C.-K."/>
            <person name="Kim J.S."/>
            <person name="Ahn B.O."/>
            <person name="Rhee S.Y."/>
            <person name="Sohng J.K."/>
        </authorList>
    </citation>
    <scope>NUCLEOTIDE SEQUENCE</scope>
    <source>
        <tissue evidence="22">Leaf</tissue>
    </source>
</reference>
<comment type="similarity">
    <text evidence="6">In the C-terminal section; belongs to the pectinesterase family.</text>
</comment>
<comment type="cofactor">
    <cofactor evidence="1 19">
        <name>Mg(2+)</name>
        <dbReference type="ChEBI" id="CHEBI:18420"/>
    </cofactor>
</comment>
<evidence type="ECO:0000256" key="19">
    <source>
        <dbReference type="HAMAP-Rule" id="MF_03186"/>
    </source>
</evidence>
<keyword evidence="10 19" id="KW-0479">Metal-binding</keyword>
<dbReference type="Proteomes" id="UP000634136">
    <property type="component" value="Unassembled WGS sequence"/>
</dbReference>
<dbReference type="UniPathway" id="UPA00109">
    <property type="reaction ID" value="UER00182"/>
</dbReference>
<dbReference type="PROSITE" id="PS00503">
    <property type="entry name" value="PECTINESTERASE_2"/>
    <property type="match status" value="1"/>
</dbReference>
<organism evidence="22 23">
    <name type="scientific">Senna tora</name>
    <dbReference type="NCBI Taxonomy" id="362788"/>
    <lineage>
        <taxon>Eukaryota</taxon>
        <taxon>Viridiplantae</taxon>
        <taxon>Streptophyta</taxon>
        <taxon>Embryophyta</taxon>
        <taxon>Tracheophyta</taxon>
        <taxon>Spermatophyta</taxon>
        <taxon>Magnoliopsida</taxon>
        <taxon>eudicotyledons</taxon>
        <taxon>Gunneridae</taxon>
        <taxon>Pentapetalae</taxon>
        <taxon>rosids</taxon>
        <taxon>fabids</taxon>
        <taxon>Fabales</taxon>
        <taxon>Fabaceae</taxon>
        <taxon>Caesalpinioideae</taxon>
        <taxon>Cassia clade</taxon>
        <taxon>Senna</taxon>
    </lineage>
</organism>
<evidence type="ECO:0000256" key="8">
    <source>
        <dbReference type="ARBA" id="ARBA00022533"/>
    </source>
</evidence>
<comment type="subunit">
    <text evidence="19">Homotetramer.</text>
</comment>
<feature type="site" description="Important for substrate specificity; cannot use PPi as phosphoryl donor" evidence="19">
    <location>
        <position position="245"/>
    </location>
</feature>
<dbReference type="GO" id="GO:0045490">
    <property type="term" value="P:pectin catabolic process"/>
    <property type="evidence" value="ECO:0007669"/>
    <property type="project" value="UniProtKB-UniPathway"/>
</dbReference>
<dbReference type="GO" id="GO:0042545">
    <property type="term" value="P:cell wall modification"/>
    <property type="evidence" value="ECO:0007669"/>
    <property type="project" value="InterPro"/>
</dbReference>
<dbReference type="SUPFAM" id="SSF101148">
    <property type="entry name" value="Plant invertase/pectin methylesterase inhibitor"/>
    <property type="match status" value="1"/>
</dbReference>
<dbReference type="NCBIfam" id="TIGR01614">
    <property type="entry name" value="PME_inhib"/>
    <property type="match status" value="1"/>
</dbReference>
<dbReference type="InterPro" id="IPR035966">
    <property type="entry name" value="PKF_sf"/>
</dbReference>
<dbReference type="CDD" id="cd15798">
    <property type="entry name" value="PMEI-like_3"/>
    <property type="match status" value="1"/>
</dbReference>
<dbReference type="PRINTS" id="PR00476">
    <property type="entry name" value="PHFRCTKINASE"/>
</dbReference>
<dbReference type="PANTHER" id="PTHR45770">
    <property type="entry name" value="ATP-DEPENDENT 6-PHOSPHOFRUCTOKINASE 1"/>
    <property type="match status" value="1"/>
</dbReference>
<protein>
    <recommendedName>
        <fullName evidence="19">ATP-dependent 6-phosphofructokinase</fullName>
        <shortName evidence="19">ATP-PFK</shortName>
        <shortName evidence="19">Phosphofructokinase</shortName>
        <ecNumber evidence="19">2.7.1.11</ecNumber>
    </recommendedName>
    <alternativeName>
        <fullName evidence="19">Phosphohexokinase</fullName>
    </alternativeName>
</protein>
<dbReference type="InterPro" id="IPR000023">
    <property type="entry name" value="Phosphofructokinase_dom"/>
</dbReference>
<feature type="binding site" evidence="19">
    <location>
        <begin position="317"/>
        <end position="319"/>
    </location>
    <ligand>
        <name>substrate</name>
    </ligand>
</feature>
<dbReference type="FunFam" id="3.40.50.450:FF:000002">
    <property type="entry name" value="ATP-dependent 6-phosphofructokinase"/>
    <property type="match status" value="1"/>
</dbReference>
<dbReference type="GO" id="GO:0003872">
    <property type="term" value="F:6-phosphofructokinase activity"/>
    <property type="evidence" value="ECO:0007669"/>
    <property type="project" value="UniProtKB-UniRule"/>
</dbReference>
<keyword evidence="19" id="KW-0963">Cytoplasm</keyword>
<evidence type="ECO:0000256" key="16">
    <source>
        <dbReference type="ARBA" id="ARBA00023085"/>
    </source>
</evidence>
<accession>A0A835CCU0</accession>
<evidence type="ECO:0000256" key="5">
    <source>
        <dbReference type="ARBA" id="ARBA00006027"/>
    </source>
</evidence>
<dbReference type="AlphaFoldDB" id="A0A835CCU0"/>
<name>A0A835CCU0_9FABA</name>
<keyword evidence="23" id="KW-1185">Reference proteome</keyword>
<evidence type="ECO:0000256" key="13">
    <source>
        <dbReference type="ARBA" id="ARBA00022801"/>
    </source>
</evidence>
<comment type="subcellular location">
    <subcellularLocation>
        <location evidence="19">Cytoplasm</location>
    </subcellularLocation>
    <subcellularLocation>
        <location evidence="3">Secreted</location>
        <location evidence="3">Cell wall</location>
    </subcellularLocation>
</comment>
<dbReference type="InterPro" id="IPR000070">
    <property type="entry name" value="Pectinesterase_cat"/>
</dbReference>
<evidence type="ECO:0000313" key="23">
    <source>
        <dbReference type="Proteomes" id="UP000634136"/>
    </source>
</evidence>
<comment type="caution">
    <text evidence="22">The sequence shown here is derived from an EMBL/GenBank/DDBJ whole genome shotgun (WGS) entry which is preliminary data.</text>
</comment>
<keyword evidence="8 19" id="KW-0021">Allosteric enzyme</keyword>
<dbReference type="GO" id="GO:0006002">
    <property type="term" value="P:fructose 6-phosphate metabolic process"/>
    <property type="evidence" value="ECO:0007669"/>
    <property type="project" value="InterPro"/>
</dbReference>
<dbReference type="InterPro" id="IPR022953">
    <property type="entry name" value="ATP_PFK"/>
</dbReference>
<comment type="activity regulation">
    <text evidence="19">Allosterically activated by AMP.</text>
</comment>
<comment type="catalytic activity">
    <reaction evidence="18 19">
        <text>beta-D-fructose 6-phosphate + ATP = beta-D-fructose 1,6-bisphosphate + ADP + H(+)</text>
        <dbReference type="Rhea" id="RHEA:16109"/>
        <dbReference type="ChEBI" id="CHEBI:15378"/>
        <dbReference type="ChEBI" id="CHEBI:30616"/>
        <dbReference type="ChEBI" id="CHEBI:32966"/>
        <dbReference type="ChEBI" id="CHEBI:57634"/>
        <dbReference type="ChEBI" id="CHEBI:456216"/>
        <dbReference type="EC" id="2.7.1.11"/>
    </reaction>
</comment>
<keyword evidence="11 19" id="KW-0547">Nucleotide-binding</keyword>
<comment type="pathway">
    <text evidence="4">Glycan metabolism; pectin degradation; 2-dehydro-3-deoxy-D-gluconate from pectin: step 1/5.</text>
</comment>
<sequence>MDFSPTHSLSKTSPSFYPFSLSLKPNALKLLRVQPNFASQSRIFLRKPSLSRQKNPVIRATSSSNPAQNDGFVLEDVPHLTDFLPDLQSYPNPLQKRQAYVMFKKNFVTPEDVVAQNIVIQKDSPRGVHFRRAGPQEKVYFKSDEVRACIVTCGGLCPGINTVIREIVCGLNYMYGVEDILGIEEGYRGFYSKNTLKLSPKVVNDIHKRGGTFLRTSRGGHDTQKIVDNIQDREINQVYIIGGDGTQKGAARIYEEVKKRGLQVAVAGIPKTIDNDIAVIDKSFGFDTAVEEAQRAINAAHVEVESVENGVGIVKLMGRYSGFIAMYATLASRDVDCCLIPESSFYLEGKGGLFDFIEERLKENGHLVIVLAEGAGQEYVAADVHAANEKDASGNRLLLDVGPWLSQKIKDHFTQDRKMAVNMKYIDPTYMIRAIPSIASDNIYCTLLAHSAVHGAMAGYTGFTVGPVNSKHAYIPIARVTEKTNTVQLTDRMWARLLASTNQPSFLTSNDLTQEITVDKETFPLDFFFHFLRPQPPSSSSRATSPASSSSIDFWCNQTPHPDPCKQYFVSRTQRFRPKDDSEFTRLLVQLAMDQAQFMHKQAHEYGPKCVTKNQKCVFTDCLKLYDNTIFHLNQTLQTLNNNNESSFSLLLDAQTWLSAALTNIETCRSGAAELISGGEVFSAADDEASDGVRKMISNVLAVNHGMILRTQGEIESENARLEGNGDGFPMWFPRHERRLLRSNSGIVKANIVVAKDGSGHFTTVQAAIDAAAKRRVKTRFVIRVKRGIYEENIEVDKNNVNLMIVGDGMRVTIITSSKSTQDGLTTYSSATAGIDGPRFIARDITFRNTAGPQKGQAVALRSASDLSVFYRCGIEGYQDTLMAHAQRQFYRNCKISGTVDFIFGNAAVVLQNCLILARKPLDGQANMITAQGRGDPFQNSGISIINSQIRADPEFRPVARKFQTYLGRPWQQYARVVVMKTYIESLVSPLGWSPWGNSNFAQDTLYFGEYENTGPGSSTKGRVSWPGFHVITSPKEAEQFTVGSLLAGRTWLPSTGVPFTSGI</sequence>
<feature type="binding site" evidence="19">
    <location>
        <begin position="218"/>
        <end position="219"/>
    </location>
    <ligand>
        <name>ATP</name>
        <dbReference type="ChEBI" id="CHEBI:30616"/>
    </ligand>
</feature>
<feature type="binding site" evidence="19">
    <location>
        <begin position="430"/>
        <end position="433"/>
    </location>
    <ligand>
        <name>substrate</name>
    </ligand>
</feature>
<keyword evidence="9 19" id="KW-0808">Transferase</keyword>
<evidence type="ECO:0000256" key="7">
    <source>
        <dbReference type="ARBA" id="ARBA00022512"/>
    </source>
</evidence>
<dbReference type="EC" id="2.7.1.11" evidence="19"/>
<dbReference type="InterPro" id="IPR011050">
    <property type="entry name" value="Pectin_lyase_fold/virulence"/>
</dbReference>
<keyword evidence="14 19" id="KW-0067">ATP-binding</keyword>
<dbReference type="UniPathway" id="UPA00545">
    <property type="reaction ID" value="UER00823"/>
</dbReference>
<dbReference type="Pfam" id="PF04043">
    <property type="entry name" value="PMEI"/>
    <property type="match status" value="1"/>
</dbReference>
<keyword evidence="13" id="KW-0378">Hydrolase</keyword>
<evidence type="ECO:0000256" key="11">
    <source>
        <dbReference type="ARBA" id="ARBA00022741"/>
    </source>
</evidence>
<dbReference type="GO" id="GO:0004857">
    <property type="term" value="F:enzyme inhibitor activity"/>
    <property type="evidence" value="ECO:0007669"/>
    <property type="project" value="InterPro"/>
</dbReference>
<evidence type="ECO:0000256" key="4">
    <source>
        <dbReference type="ARBA" id="ARBA00005184"/>
    </source>
</evidence>
<dbReference type="EMBL" id="JAAIUW010000004">
    <property type="protein sequence ID" value="KAF7836370.1"/>
    <property type="molecule type" value="Genomic_DNA"/>
</dbReference>
<dbReference type="InterPro" id="IPR035513">
    <property type="entry name" value="Invertase/methylesterase_inhib"/>
</dbReference>
<evidence type="ECO:0000256" key="6">
    <source>
        <dbReference type="ARBA" id="ARBA00007786"/>
    </source>
</evidence>
<feature type="binding site" evidence="19">
    <location>
        <position position="373"/>
    </location>
    <ligand>
        <name>substrate</name>
    </ligand>
</feature>
<evidence type="ECO:0000256" key="2">
    <source>
        <dbReference type="ARBA" id="ARBA00002659"/>
    </source>
</evidence>